<dbReference type="PANTHER" id="PTHR32522">
    <property type="match status" value="1"/>
</dbReference>
<feature type="transmembrane region" description="Helical" evidence="6">
    <location>
        <begin position="617"/>
        <end position="650"/>
    </location>
</feature>
<name>A0A078AAD8_STYLE</name>
<dbReference type="EMBL" id="CCKQ01006452">
    <property type="protein sequence ID" value="CDW77763.1"/>
    <property type="molecule type" value="Genomic_DNA"/>
</dbReference>
<organism evidence="8 9">
    <name type="scientific">Stylonychia lemnae</name>
    <name type="common">Ciliate</name>
    <dbReference type="NCBI Taxonomy" id="5949"/>
    <lineage>
        <taxon>Eukaryota</taxon>
        <taxon>Sar</taxon>
        <taxon>Alveolata</taxon>
        <taxon>Ciliophora</taxon>
        <taxon>Intramacronucleata</taxon>
        <taxon>Spirotrichea</taxon>
        <taxon>Stichotrichia</taxon>
        <taxon>Sporadotrichida</taxon>
        <taxon>Oxytrichidae</taxon>
        <taxon>Stylonychinae</taxon>
        <taxon>Stylonychia</taxon>
    </lineage>
</organism>
<keyword evidence="5 6" id="KW-0472">Membrane</keyword>
<evidence type="ECO:0000256" key="5">
    <source>
        <dbReference type="ARBA" id="ARBA00023136"/>
    </source>
</evidence>
<evidence type="ECO:0000256" key="4">
    <source>
        <dbReference type="ARBA" id="ARBA00022989"/>
    </source>
</evidence>
<gene>
    <name evidence="8" type="primary">Contig6915.g7401</name>
    <name evidence="8" type="ORF">STYLEM_6729</name>
</gene>
<reference evidence="8 9" key="1">
    <citation type="submission" date="2014-06" db="EMBL/GenBank/DDBJ databases">
        <authorList>
            <person name="Swart Estienne"/>
        </authorList>
    </citation>
    <scope>NUCLEOTIDE SEQUENCE [LARGE SCALE GENOMIC DNA]</scope>
    <source>
        <strain evidence="8 9">130c</strain>
    </source>
</reference>
<evidence type="ECO:0000256" key="6">
    <source>
        <dbReference type="SAM" id="Phobius"/>
    </source>
</evidence>
<dbReference type="InParanoid" id="A0A078AAD8"/>
<accession>A0A078AAD8</accession>
<proteinExistence type="predicted"/>
<keyword evidence="9" id="KW-1185">Reference proteome</keyword>
<dbReference type="Pfam" id="PF02687">
    <property type="entry name" value="FtsX"/>
    <property type="match status" value="2"/>
</dbReference>
<feature type="transmembrane region" description="Helical" evidence="6">
    <location>
        <begin position="473"/>
        <end position="506"/>
    </location>
</feature>
<feature type="transmembrane region" description="Helical" evidence="6">
    <location>
        <begin position="957"/>
        <end position="983"/>
    </location>
</feature>
<feature type="transmembrane region" description="Helical" evidence="6">
    <location>
        <begin position="671"/>
        <end position="694"/>
    </location>
</feature>
<protein>
    <submittedName>
        <fullName evidence="8">Family protein</fullName>
    </submittedName>
</protein>
<evidence type="ECO:0000259" key="7">
    <source>
        <dbReference type="Pfam" id="PF02687"/>
    </source>
</evidence>
<dbReference type="GO" id="GO:0005886">
    <property type="term" value="C:plasma membrane"/>
    <property type="evidence" value="ECO:0007669"/>
    <property type="project" value="UniProtKB-SubCell"/>
</dbReference>
<comment type="subcellular location">
    <subcellularLocation>
        <location evidence="1">Cell membrane</location>
        <topology evidence="1">Multi-pass membrane protein</topology>
    </subcellularLocation>
</comment>
<evidence type="ECO:0000256" key="2">
    <source>
        <dbReference type="ARBA" id="ARBA00022475"/>
    </source>
</evidence>
<evidence type="ECO:0000256" key="3">
    <source>
        <dbReference type="ARBA" id="ARBA00022692"/>
    </source>
</evidence>
<feature type="domain" description="ABC3 transporter permease C-terminal" evidence="7">
    <location>
        <begin position="960"/>
        <end position="1080"/>
    </location>
</feature>
<dbReference type="Proteomes" id="UP000039865">
    <property type="component" value="Unassembled WGS sequence"/>
</dbReference>
<feature type="transmembrane region" description="Helical" evidence="6">
    <location>
        <begin position="49"/>
        <end position="70"/>
    </location>
</feature>
<feature type="domain" description="ABC3 transporter permease C-terminal" evidence="7">
    <location>
        <begin position="434"/>
        <end position="553"/>
    </location>
</feature>
<evidence type="ECO:0000256" key="1">
    <source>
        <dbReference type="ARBA" id="ARBA00004651"/>
    </source>
</evidence>
<dbReference type="AlphaFoldDB" id="A0A078AAD8"/>
<feature type="transmembrane region" description="Helical" evidence="6">
    <location>
        <begin position="1050"/>
        <end position="1069"/>
    </location>
</feature>
<dbReference type="OMA" id="FSFMQKS"/>
<feature type="transmembrane region" description="Helical" evidence="6">
    <location>
        <begin position="526"/>
        <end position="546"/>
    </location>
</feature>
<keyword evidence="2" id="KW-1003">Cell membrane</keyword>
<keyword evidence="4 6" id="KW-1133">Transmembrane helix</keyword>
<dbReference type="OrthoDB" id="313105at2759"/>
<sequence length="1087" mass="123931">MTNLFQLFARITVEQFVENEKLENQKFCSSLQFFLKHSFRDLKRRKFHYCLALCSVFIVVIFSLIINTIVSKGPIVFLKLSEGTRGEIDGVVTSSYVGSIDIGASDFNTWGTYLNFSKFEEINQPQNKELYHQDLKLSLSPRKNFCGVQMGSDQTNRAISDTDDEESMRNWKAGYDNSTGLPSRAQVYNGKIDMEYQVCISLFDTKLEKDYEIGRQYKFEPLEYGECNVNKKAFSTLGVQEGDIVYFDLIISQFMNNLLVKFDKYASHNNKQRMYYKGQGSQVQNTNDITYVTYETRVFLPCKVKRLTSGTYGKFPDTNIANLQMMEYKHFLKLLSNYLPNDYDKNQDFKEFLRNEKLVNLKEYADVFLLQLPRPRVQHYEDSNYDVIQKRITVYASQASTQLGFYPIQIQLNILADMQTYSQAVMFLGLIFDVIILLFVILSILLIYSLLMISVETKTFEIGVMRMIGLSKVGLITLICLQSIMFVLPAIILGFAACFPILKGIYGFLLTDDLGIPNDPVPDGLAVLQALIIGIIIPILSSIYPIKVVLTKNLGDSLDYSRSKTQAIYITILRNDDYERIGKYVPLGMITTAYGIAIYYFLPLSLLSMNLGMILRIFFLILLAMLLGLTMLALNVQRMLEIVLTYLFLFYEKRSMRMLVLKNLTAHKLRNMMTSIIFSLALGFIIFLIVAYTLQIKTSQLIQLQRKGGYIVLTSGDDSVTHPNVVDPILQKYSDLVDSYAYITGSLASIDDAKISDIEISDKGKVNPNRMQIYGVTPSIYDATISDFLVKGTYNESTGLPFGEQLYTARGSQGIGMSSVIADLTDTNYPEENFRNTVLFSISSSVYNRFFQLRSIFDNKKSPAFIMTDRMQSEGYRHHGIVSMTSFVQYANFDSMKRITFDRVIIKLKDPLNMKNSDAFISGMRKTLTPYQDKTLNVYNYNDGVENVQRMETILNMIFNVIIAITMFLCFFSLSSSMTANLFEQSKEIGIMRAMGLTKVRIILLYIYEAFVLVMASSLLGILIGTLVGFSMTMQQMLFVEIPLQFFFPWMQFLLVIGLSILCAILSTVGPTRNLVKKSISGIFRVN</sequence>
<feature type="transmembrane region" description="Helical" evidence="6">
    <location>
        <begin position="424"/>
        <end position="453"/>
    </location>
</feature>
<evidence type="ECO:0000313" key="9">
    <source>
        <dbReference type="Proteomes" id="UP000039865"/>
    </source>
</evidence>
<feature type="transmembrane region" description="Helical" evidence="6">
    <location>
        <begin position="584"/>
        <end position="602"/>
    </location>
</feature>
<feature type="transmembrane region" description="Helical" evidence="6">
    <location>
        <begin position="1003"/>
        <end position="1030"/>
    </location>
</feature>
<evidence type="ECO:0000313" key="8">
    <source>
        <dbReference type="EMBL" id="CDW77763.1"/>
    </source>
</evidence>
<dbReference type="InterPro" id="IPR003838">
    <property type="entry name" value="ABC3_permease_C"/>
</dbReference>
<dbReference type="PANTHER" id="PTHR32522:SF3">
    <property type="entry name" value="ABC3 TRANSPORTER PERMEASE PROTEIN DOMAIN-CONTAINING PROTEIN"/>
    <property type="match status" value="1"/>
</dbReference>
<keyword evidence="3 6" id="KW-0812">Transmembrane</keyword>